<gene>
    <name evidence="1" type="ORF">CSKR_109482</name>
</gene>
<dbReference type="Proteomes" id="UP000286415">
    <property type="component" value="Unassembled WGS sequence"/>
</dbReference>
<dbReference type="AlphaFoldDB" id="A0A419QHF8"/>
<accession>A0A419QHF8</accession>
<dbReference type="InParanoid" id="A0A419QHF8"/>
<comment type="caution">
    <text evidence="1">The sequence shown here is derived from an EMBL/GenBank/DDBJ whole genome shotgun (WGS) entry which is preliminary data.</text>
</comment>
<name>A0A419QHF8_CLOSI</name>
<keyword evidence="2" id="KW-1185">Reference proteome</keyword>
<organism evidence="1 2">
    <name type="scientific">Clonorchis sinensis</name>
    <name type="common">Chinese liver fluke</name>
    <dbReference type="NCBI Taxonomy" id="79923"/>
    <lineage>
        <taxon>Eukaryota</taxon>
        <taxon>Metazoa</taxon>
        <taxon>Spiralia</taxon>
        <taxon>Lophotrochozoa</taxon>
        <taxon>Platyhelminthes</taxon>
        <taxon>Trematoda</taxon>
        <taxon>Digenea</taxon>
        <taxon>Opisthorchiida</taxon>
        <taxon>Opisthorchiata</taxon>
        <taxon>Opisthorchiidae</taxon>
        <taxon>Clonorchis</taxon>
    </lineage>
</organism>
<sequence>MHLGSCLGLGEVTISLFSRFLQVVWQLGTEEVLQLNDFNLHCLAFWGFICVVLIARVTRIHRAKLLTGRSVVRAQPPHIDCSCLGLGDPAVSQPSYFLQVTGSATRHRKGLTADRLSLLLRK</sequence>
<dbReference type="EMBL" id="NIRI02000042">
    <property type="protein sequence ID" value="KAG5447413.1"/>
    <property type="molecule type" value="Genomic_DNA"/>
</dbReference>
<evidence type="ECO:0000313" key="2">
    <source>
        <dbReference type="Proteomes" id="UP000286415"/>
    </source>
</evidence>
<evidence type="ECO:0000313" key="1">
    <source>
        <dbReference type="EMBL" id="KAG5447413.1"/>
    </source>
</evidence>
<reference evidence="1 2" key="2">
    <citation type="journal article" date="2021" name="Genomics">
        <title>High-quality reference genome for Clonorchis sinensis.</title>
        <authorList>
            <person name="Young N.D."/>
            <person name="Stroehlein A.J."/>
            <person name="Kinkar L."/>
            <person name="Wang T."/>
            <person name="Sohn W.M."/>
            <person name="Chang B.C.H."/>
            <person name="Kaur P."/>
            <person name="Weisz D."/>
            <person name="Dudchenko O."/>
            <person name="Aiden E.L."/>
            <person name="Korhonen P.K."/>
            <person name="Gasser R.B."/>
        </authorList>
    </citation>
    <scope>NUCLEOTIDE SEQUENCE [LARGE SCALE GENOMIC DNA]</scope>
    <source>
        <strain evidence="1">Cs-k2</strain>
    </source>
</reference>
<reference evidence="1 2" key="1">
    <citation type="journal article" date="2018" name="Biotechnol. Adv.">
        <title>Improved genomic resources and new bioinformatic workflow for the carcinogenic parasite Clonorchis sinensis: Biotechnological implications.</title>
        <authorList>
            <person name="Wang D."/>
            <person name="Korhonen P.K."/>
            <person name="Gasser R.B."/>
            <person name="Young N.D."/>
        </authorList>
    </citation>
    <scope>NUCLEOTIDE SEQUENCE [LARGE SCALE GENOMIC DNA]</scope>
    <source>
        <strain evidence="1">Cs-k2</strain>
    </source>
</reference>
<protein>
    <submittedName>
        <fullName evidence="1">Uncharacterized protein</fullName>
    </submittedName>
</protein>
<proteinExistence type="predicted"/>